<dbReference type="Pfam" id="PF14038">
    <property type="entry name" value="YqzE"/>
    <property type="match status" value="1"/>
</dbReference>
<evidence type="ECO:0000313" key="2">
    <source>
        <dbReference type="EMBL" id="WEK55486.1"/>
    </source>
</evidence>
<gene>
    <name evidence="2" type="ORF">P0Y55_05365</name>
</gene>
<dbReference type="AlphaFoldDB" id="A0AA95EYY5"/>
<reference evidence="2" key="1">
    <citation type="submission" date="2023-03" db="EMBL/GenBank/DDBJ databases">
        <title>Andean soil-derived lignocellulolytic bacterial consortium as a source of novel taxa and putative plastic-active enzymes.</title>
        <authorList>
            <person name="Diaz-Garcia L."/>
            <person name="Chuvochina M."/>
            <person name="Feuerriegel G."/>
            <person name="Bunk B."/>
            <person name="Sproer C."/>
            <person name="Streit W.R."/>
            <person name="Rodriguez L.M."/>
            <person name="Overmann J."/>
            <person name="Jimenez D.J."/>
        </authorList>
    </citation>
    <scope>NUCLEOTIDE SEQUENCE</scope>
    <source>
        <strain evidence="2">MAG 2441</strain>
    </source>
</reference>
<keyword evidence="1" id="KW-0472">Membrane</keyword>
<proteinExistence type="predicted"/>
<protein>
    <submittedName>
        <fullName evidence="2">YqzE family protein</fullName>
    </submittedName>
</protein>
<name>A0AA95EYY5_9BACL</name>
<feature type="transmembrane region" description="Helical" evidence="1">
    <location>
        <begin position="39"/>
        <end position="55"/>
    </location>
</feature>
<keyword evidence="3" id="KW-1185">Reference proteome</keyword>
<dbReference type="Proteomes" id="UP001178662">
    <property type="component" value="Chromosome"/>
</dbReference>
<keyword evidence="1" id="KW-1133">Transmembrane helix</keyword>
<accession>A0AA95EYY5</accession>
<evidence type="ECO:0000256" key="1">
    <source>
        <dbReference type="SAM" id="Phobius"/>
    </source>
</evidence>
<organism evidence="2 3">
    <name type="scientific">Candidatus Cohnella colombiensis</name>
    <dbReference type="NCBI Taxonomy" id="3121368"/>
    <lineage>
        <taxon>Bacteria</taxon>
        <taxon>Bacillati</taxon>
        <taxon>Bacillota</taxon>
        <taxon>Bacilli</taxon>
        <taxon>Bacillales</taxon>
        <taxon>Paenibacillaceae</taxon>
        <taxon>Cohnella</taxon>
    </lineage>
</organism>
<keyword evidence="1" id="KW-0812">Transmembrane</keyword>
<dbReference type="EMBL" id="CP119317">
    <property type="protein sequence ID" value="WEK55486.1"/>
    <property type="molecule type" value="Genomic_DNA"/>
</dbReference>
<sequence>MSSKTKYVRYMTEKVVRYLDQAPEQVEKRQERKRMREPWLTRWFGVVPMGMLMWWRTVDHKREKSNVAERSVHGPN</sequence>
<dbReference type="InterPro" id="IPR025622">
    <property type="entry name" value="YqzE"/>
</dbReference>
<evidence type="ECO:0000313" key="3">
    <source>
        <dbReference type="Proteomes" id="UP001178662"/>
    </source>
</evidence>